<feature type="domain" description="UBC core" evidence="1">
    <location>
        <begin position="1"/>
        <end position="61"/>
    </location>
</feature>
<dbReference type="Gene3D" id="3.10.110.10">
    <property type="entry name" value="Ubiquitin Conjugating Enzyme"/>
    <property type="match status" value="1"/>
</dbReference>
<dbReference type="AlphaFoldDB" id="A0A6A5UGW2"/>
<gene>
    <name evidence="2" type="ORF">BU23DRAFT_492680</name>
</gene>
<dbReference type="InterPro" id="IPR000608">
    <property type="entry name" value="UBC"/>
</dbReference>
<dbReference type="SUPFAM" id="SSF54495">
    <property type="entry name" value="UBC-like"/>
    <property type="match status" value="1"/>
</dbReference>
<organism evidence="2 3">
    <name type="scientific">Bimuria novae-zelandiae CBS 107.79</name>
    <dbReference type="NCBI Taxonomy" id="1447943"/>
    <lineage>
        <taxon>Eukaryota</taxon>
        <taxon>Fungi</taxon>
        <taxon>Dikarya</taxon>
        <taxon>Ascomycota</taxon>
        <taxon>Pezizomycotina</taxon>
        <taxon>Dothideomycetes</taxon>
        <taxon>Pleosporomycetidae</taxon>
        <taxon>Pleosporales</taxon>
        <taxon>Massarineae</taxon>
        <taxon>Didymosphaeriaceae</taxon>
        <taxon>Bimuria</taxon>
    </lineage>
</organism>
<evidence type="ECO:0000313" key="2">
    <source>
        <dbReference type="EMBL" id="KAF1964443.1"/>
    </source>
</evidence>
<dbReference type="Proteomes" id="UP000800036">
    <property type="component" value="Unassembled WGS sequence"/>
</dbReference>
<feature type="non-terminal residue" evidence="2">
    <location>
        <position position="1"/>
    </location>
</feature>
<evidence type="ECO:0000259" key="1">
    <source>
        <dbReference type="PROSITE" id="PS50127"/>
    </source>
</evidence>
<name>A0A6A5UGW2_9PLEO</name>
<dbReference type="InterPro" id="IPR016135">
    <property type="entry name" value="UBQ-conjugating_enzyme/RWD"/>
</dbReference>
<proteinExistence type="predicted"/>
<dbReference type="EMBL" id="ML976788">
    <property type="protein sequence ID" value="KAF1964443.1"/>
    <property type="molecule type" value="Genomic_DNA"/>
</dbReference>
<sequence length="61" mass="6821">GPPGSTYANGTFLLYLEMGEDYPMCPPQGRFVTPVYHPGLSPQHQPPWSYLSLDLRPQLDS</sequence>
<dbReference type="PROSITE" id="PS50127">
    <property type="entry name" value="UBC_2"/>
    <property type="match status" value="1"/>
</dbReference>
<accession>A0A6A5UGW2</accession>
<reference evidence="2" key="1">
    <citation type="journal article" date="2020" name="Stud. Mycol.">
        <title>101 Dothideomycetes genomes: a test case for predicting lifestyles and emergence of pathogens.</title>
        <authorList>
            <person name="Haridas S."/>
            <person name="Albert R."/>
            <person name="Binder M."/>
            <person name="Bloem J."/>
            <person name="Labutti K."/>
            <person name="Salamov A."/>
            <person name="Andreopoulos B."/>
            <person name="Baker S."/>
            <person name="Barry K."/>
            <person name="Bills G."/>
            <person name="Bluhm B."/>
            <person name="Cannon C."/>
            <person name="Castanera R."/>
            <person name="Culley D."/>
            <person name="Daum C."/>
            <person name="Ezra D."/>
            <person name="Gonzalez J."/>
            <person name="Henrissat B."/>
            <person name="Kuo A."/>
            <person name="Liang C."/>
            <person name="Lipzen A."/>
            <person name="Lutzoni F."/>
            <person name="Magnuson J."/>
            <person name="Mondo S."/>
            <person name="Nolan M."/>
            <person name="Ohm R."/>
            <person name="Pangilinan J."/>
            <person name="Park H.-J."/>
            <person name="Ramirez L."/>
            <person name="Alfaro M."/>
            <person name="Sun H."/>
            <person name="Tritt A."/>
            <person name="Yoshinaga Y."/>
            <person name="Zwiers L.-H."/>
            <person name="Turgeon B."/>
            <person name="Goodwin S."/>
            <person name="Spatafora J."/>
            <person name="Crous P."/>
            <person name="Grigoriev I."/>
        </authorList>
    </citation>
    <scope>NUCLEOTIDE SEQUENCE</scope>
    <source>
        <strain evidence="2">CBS 107.79</strain>
    </source>
</reference>
<dbReference type="Pfam" id="PF00179">
    <property type="entry name" value="UQ_con"/>
    <property type="match status" value="1"/>
</dbReference>
<dbReference type="OrthoDB" id="3775491at2759"/>
<protein>
    <recommendedName>
        <fullName evidence="1">UBC core domain-containing protein</fullName>
    </recommendedName>
</protein>
<evidence type="ECO:0000313" key="3">
    <source>
        <dbReference type="Proteomes" id="UP000800036"/>
    </source>
</evidence>
<keyword evidence="3" id="KW-1185">Reference proteome</keyword>